<sequence>MISRTPYNLIEFVSSNEKGILVKRDTAGNKLAEKGGNYSGT</sequence>
<comment type="caution">
    <text evidence="1">The sequence shown here is derived from an EMBL/GenBank/DDBJ whole genome shotgun (WGS) entry which is preliminary data.</text>
</comment>
<proteinExistence type="predicted"/>
<dbReference type="AlphaFoldDB" id="A0A0F9KDH8"/>
<reference evidence="1" key="1">
    <citation type="journal article" date="2015" name="Nature">
        <title>Complex archaea that bridge the gap between prokaryotes and eukaryotes.</title>
        <authorList>
            <person name="Spang A."/>
            <person name="Saw J.H."/>
            <person name="Jorgensen S.L."/>
            <person name="Zaremba-Niedzwiedzka K."/>
            <person name="Martijn J."/>
            <person name="Lind A.E."/>
            <person name="van Eijk R."/>
            <person name="Schleper C."/>
            <person name="Guy L."/>
            <person name="Ettema T.J."/>
        </authorList>
    </citation>
    <scope>NUCLEOTIDE SEQUENCE</scope>
</reference>
<name>A0A0F9KDH8_9ZZZZ</name>
<protein>
    <submittedName>
        <fullName evidence="1">Uncharacterized protein</fullName>
    </submittedName>
</protein>
<organism evidence="1">
    <name type="scientific">marine sediment metagenome</name>
    <dbReference type="NCBI Taxonomy" id="412755"/>
    <lineage>
        <taxon>unclassified sequences</taxon>
        <taxon>metagenomes</taxon>
        <taxon>ecological metagenomes</taxon>
    </lineage>
</organism>
<dbReference type="EMBL" id="LAZR01008246">
    <property type="protein sequence ID" value="KKM80018.1"/>
    <property type="molecule type" value="Genomic_DNA"/>
</dbReference>
<evidence type="ECO:0000313" key="1">
    <source>
        <dbReference type="EMBL" id="KKM80018.1"/>
    </source>
</evidence>
<gene>
    <name evidence="1" type="ORF">LCGC14_1344110</name>
</gene>
<accession>A0A0F9KDH8</accession>